<dbReference type="GeneID" id="92090471"/>
<evidence type="ECO:0000256" key="3">
    <source>
        <dbReference type="ARBA" id="ARBA00022840"/>
    </source>
</evidence>
<organism evidence="6 7">
    <name type="scientific">Apiospora phragmitis</name>
    <dbReference type="NCBI Taxonomy" id="2905665"/>
    <lineage>
        <taxon>Eukaryota</taxon>
        <taxon>Fungi</taxon>
        <taxon>Dikarya</taxon>
        <taxon>Ascomycota</taxon>
        <taxon>Pezizomycotina</taxon>
        <taxon>Sordariomycetes</taxon>
        <taxon>Xylariomycetidae</taxon>
        <taxon>Amphisphaeriales</taxon>
        <taxon>Apiosporaceae</taxon>
        <taxon>Apiospora</taxon>
    </lineage>
</organism>
<keyword evidence="7" id="KW-1185">Reference proteome</keyword>
<dbReference type="EMBL" id="JAQQWL010000006">
    <property type="protein sequence ID" value="KAK8069383.1"/>
    <property type="molecule type" value="Genomic_DNA"/>
</dbReference>
<keyword evidence="2" id="KW-0378">Hydrolase</keyword>
<feature type="region of interest" description="Disordered" evidence="4">
    <location>
        <begin position="530"/>
        <end position="550"/>
    </location>
</feature>
<dbReference type="Proteomes" id="UP001480595">
    <property type="component" value="Unassembled WGS sequence"/>
</dbReference>
<feature type="non-terminal residue" evidence="6">
    <location>
        <position position="1"/>
    </location>
</feature>
<evidence type="ECO:0000256" key="1">
    <source>
        <dbReference type="ARBA" id="ARBA00022741"/>
    </source>
</evidence>
<feature type="domain" description="SNF2 N-terminal" evidence="5">
    <location>
        <begin position="292"/>
        <end position="442"/>
    </location>
</feature>
<dbReference type="InterPro" id="IPR050628">
    <property type="entry name" value="SNF2_RAD54_helicase_TF"/>
</dbReference>
<dbReference type="Gene3D" id="3.40.50.300">
    <property type="entry name" value="P-loop containing nucleotide triphosphate hydrolases"/>
    <property type="match status" value="1"/>
</dbReference>
<dbReference type="InterPro" id="IPR027417">
    <property type="entry name" value="P-loop_NTPase"/>
</dbReference>
<sequence length="651" mass="72981">QPPFEPQQDELLGANHQPTNLSTGLPFNPFADGRLPNTCLGCIPEVRTRIRTAFVSTANSGHILSFAVTPIMSYYGLEHYDTIFALISKTNCAVINQIYGYHNVQLRAFVHHSIFKHAISSHSAKHPATLKVDINVYGVRDEAYSVGKVLSSGGLMLQQPSHGLEGITYYNPHFLHIRECEAGGGGHVEKTPLYDLRLTQGTYSEEQIFRKSAEDIAGGDIEIETMFNNLTHIQQLQRRAADRGKSKICSADIIKVIKRRQSTLSYAGSPSILYRSSIFGMNTKQILETLSHDIRNRNTRQFEVAASLAAQRRWCLTGTPIQNSLDDLGALVAFLRIPLLENALTFQRFIVNQSKRGARYRFKNLRTLLESVCMRRTKEIIGLADPIQETRKLTFTAAERDQYNGLLRKYEVLIDMGVSGHSTKGGSTVKVQSFLKLRLFCNNGMPPTGMSSDGLDPDETLTYLQQIDEAVCVYCDSTIFTINDTPGTDGGHMLSGCSHLACCDCYVHRYSREANCPQCTQNKDHPILETTPFEGTRPREVGETPLRPSIPTQRYPTKLLAFVGDIEKQQIHKRLNLAAASRIYLLEPQWNPSVEQQAFGRALRLGQTDQVTIIRYIMKDTVEDSNVQNRQLNKLQLAVGGFRKRKRAPDG</sequence>
<protein>
    <recommendedName>
        <fullName evidence="5">SNF2 N-terminal domain-containing protein</fullName>
    </recommendedName>
</protein>
<evidence type="ECO:0000256" key="2">
    <source>
        <dbReference type="ARBA" id="ARBA00022801"/>
    </source>
</evidence>
<accession>A0ABR1VDW9</accession>
<dbReference type="InterPro" id="IPR000330">
    <property type="entry name" value="SNF2_N"/>
</dbReference>
<dbReference type="SUPFAM" id="SSF52540">
    <property type="entry name" value="P-loop containing nucleoside triphosphate hydrolases"/>
    <property type="match status" value="2"/>
</dbReference>
<evidence type="ECO:0000256" key="4">
    <source>
        <dbReference type="SAM" id="MobiDB-lite"/>
    </source>
</evidence>
<dbReference type="PANTHER" id="PTHR45626:SF52">
    <property type="entry name" value="SINGLE-STRANDED DNA-DEPENDENT ATPASE (EUROFUNG)"/>
    <property type="match status" value="1"/>
</dbReference>
<dbReference type="Pfam" id="PF00176">
    <property type="entry name" value="SNF2-rel_dom"/>
    <property type="match status" value="1"/>
</dbReference>
<dbReference type="InterPro" id="IPR049730">
    <property type="entry name" value="SNF2/RAD54-like_C"/>
</dbReference>
<keyword evidence="3" id="KW-0067">ATP-binding</keyword>
<keyword evidence="1" id="KW-0547">Nucleotide-binding</keyword>
<name>A0ABR1VDW9_9PEZI</name>
<proteinExistence type="predicted"/>
<evidence type="ECO:0000313" key="6">
    <source>
        <dbReference type="EMBL" id="KAK8069383.1"/>
    </source>
</evidence>
<gene>
    <name evidence="6" type="ORF">PG994_005999</name>
</gene>
<comment type="caution">
    <text evidence="6">The sequence shown here is derived from an EMBL/GenBank/DDBJ whole genome shotgun (WGS) entry which is preliminary data.</text>
</comment>
<dbReference type="RefSeq" id="XP_066716677.1">
    <property type="nucleotide sequence ID" value="XM_066857408.1"/>
</dbReference>
<dbReference type="Gene3D" id="3.40.50.10810">
    <property type="entry name" value="Tandem AAA-ATPase domain"/>
    <property type="match status" value="1"/>
</dbReference>
<evidence type="ECO:0000313" key="7">
    <source>
        <dbReference type="Proteomes" id="UP001480595"/>
    </source>
</evidence>
<dbReference type="CDD" id="cd18793">
    <property type="entry name" value="SF2_C_SNF"/>
    <property type="match status" value="1"/>
</dbReference>
<dbReference type="InterPro" id="IPR038718">
    <property type="entry name" value="SNF2-like_sf"/>
</dbReference>
<evidence type="ECO:0000259" key="5">
    <source>
        <dbReference type="Pfam" id="PF00176"/>
    </source>
</evidence>
<reference evidence="6 7" key="1">
    <citation type="submission" date="2023-01" db="EMBL/GenBank/DDBJ databases">
        <title>Analysis of 21 Apiospora genomes using comparative genomics revels a genus with tremendous synthesis potential of carbohydrate active enzymes and secondary metabolites.</title>
        <authorList>
            <person name="Sorensen T."/>
        </authorList>
    </citation>
    <scope>NUCLEOTIDE SEQUENCE [LARGE SCALE GENOMIC DNA]</scope>
    <source>
        <strain evidence="6 7">CBS 135458</strain>
    </source>
</reference>
<dbReference type="PANTHER" id="PTHR45626">
    <property type="entry name" value="TRANSCRIPTION TERMINATION FACTOR 2-RELATED"/>
    <property type="match status" value="1"/>
</dbReference>